<name>A0AC34GRA2_9BILA</name>
<dbReference type="Proteomes" id="UP000887579">
    <property type="component" value="Unplaced"/>
</dbReference>
<evidence type="ECO:0000313" key="2">
    <source>
        <dbReference type="WBParaSite" id="ES5_v2.g7133.t1"/>
    </source>
</evidence>
<sequence length="322" mass="37243">MATKDLFFNDKSLSDLTKQTNGNNDIKKWNKGAGKNLRSFEYLTLNDFYDEKSQKHQLKKKLNANSSTLSLHIAAYENSVEADSDGVKKEGFKSKDEKTNLIKKWGTFKQAFTGSSLFIENPFEFPRQQEDQRNHPEIMQFRASQRLRNPKEENARGMSDESSTSTQKLHTDDLKNLSEGEIYTDENGKKYRVRKTMLSGHFIGGPHGIGDPEDRTLRKIEADVVIPNRMNTKIEKELCHDLYMGLVNCMRAEGGAAGLYKCTQARDVFNACKREKFGDPKFRQEATEDYIHERAEARRTGLTPKERKLHEYREWKKLQENK</sequence>
<protein>
    <submittedName>
        <fullName evidence="2">COX assembly mitochondrial protein</fullName>
    </submittedName>
</protein>
<proteinExistence type="predicted"/>
<reference evidence="2" key="1">
    <citation type="submission" date="2022-11" db="UniProtKB">
        <authorList>
            <consortium name="WormBaseParasite"/>
        </authorList>
    </citation>
    <scope>IDENTIFICATION</scope>
</reference>
<organism evidence="1 2">
    <name type="scientific">Panagrolaimus sp. ES5</name>
    <dbReference type="NCBI Taxonomy" id="591445"/>
    <lineage>
        <taxon>Eukaryota</taxon>
        <taxon>Metazoa</taxon>
        <taxon>Ecdysozoa</taxon>
        <taxon>Nematoda</taxon>
        <taxon>Chromadorea</taxon>
        <taxon>Rhabditida</taxon>
        <taxon>Tylenchina</taxon>
        <taxon>Panagrolaimomorpha</taxon>
        <taxon>Panagrolaimoidea</taxon>
        <taxon>Panagrolaimidae</taxon>
        <taxon>Panagrolaimus</taxon>
    </lineage>
</organism>
<dbReference type="WBParaSite" id="ES5_v2.g7133.t1">
    <property type="protein sequence ID" value="ES5_v2.g7133.t1"/>
    <property type="gene ID" value="ES5_v2.g7133"/>
</dbReference>
<accession>A0AC34GRA2</accession>
<evidence type="ECO:0000313" key="1">
    <source>
        <dbReference type="Proteomes" id="UP000887579"/>
    </source>
</evidence>